<proteinExistence type="predicted"/>
<dbReference type="EMBL" id="ABJB010849273">
    <property type="status" value="NOT_ANNOTATED_CDS"/>
    <property type="molecule type" value="Genomic_DNA"/>
</dbReference>
<evidence type="ECO:0000313" key="3">
    <source>
        <dbReference type="EnsemblMetazoa" id="ISCW012851-PA"/>
    </source>
</evidence>
<keyword evidence="4" id="KW-1185">Reference proteome</keyword>
<dbReference type="Proteomes" id="UP000001555">
    <property type="component" value="Unassembled WGS sequence"/>
</dbReference>
<evidence type="ECO:0000256" key="1">
    <source>
        <dbReference type="SAM" id="MobiDB-lite"/>
    </source>
</evidence>
<dbReference type="VEuPathDB" id="VectorBase:ISCI012851"/>
<dbReference type="VEuPathDB" id="VectorBase:ISCW012851"/>
<organism>
    <name type="scientific">Ixodes scapularis</name>
    <name type="common">Black-legged tick</name>
    <name type="synonym">Deer tick</name>
    <dbReference type="NCBI Taxonomy" id="6945"/>
    <lineage>
        <taxon>Eukaryota</taxon>
        <taxon>Metazoa</taxon>
        <taxon>Ecdysozoa</taxon>
        <taxon>Arthropoda</taxon>
        <taxon>Chelicerata</taxon>
        <taxon>Arachnida</taxon>
        <taxon>Acari</taxon>
        <taxon>Parasitiformes</taxon>
        <taxon>Ixodida</taxon>
        <taxon>Ixodoidea</taxon>
        <taxon>Ixodidae</taxon>
        <taxon>Ixodinae</taxon>
        <taxon>Ixodes</taxon>
    </lineage>
</organism>
<name>B7QF06_IXOSC</name>
<feature type="compositionally biased region" description="Basic and acidic residues" evidence="1">
    <location>
        <begin position="27"/>
        <end position="36"/>
    </location>
</feature>
<evidence type="ECO:0000313" key="4">
    <source>
        <dbReference type="Proteomes" id="UP000001555"/>
    </source>
</evidence>
<feature type="compositionally biased region" description="Basic and acidic residues" evidence="1">
    <location>
        <begin position="1"/>
        <end position="12"/>
    </location>
</feature>
<evidence type="ECO:0000313" key="2">
    <source>
        <dbReference type="EMBL" id="EEC17428.1"/>
    </source>
</evidence>
<feature type="region of interest" description="Disordered" evidence="1">
    <location>
        <begin position="1"/>
        <end position="112"/>
    </location>
</feature>
<dbReference type="PaxDb" id="6945-B7QF06"/>
<dbReference type="HOGENOM" id="CLU_1499958_0_0_1"/>
<dbReference type="EnsemblMetazoa" id="ISCW012851-RA">
    <property type="protein sequence ID" value="ISCW012851-PA"/>
    <property type="gene ID" value="ISCW012851"/>
</dbReference>
<dbReference type="InParanoid" id="B7QF06"/>
<reference evidence="3" key="2">
    <citation type="submission" date="2020-05" db="UniProtKB">
        <authorList>
            <consortium name="EnsemblMetazoa"/>
        </authorList>
    </citation>
    <scope>IDENTIFICATION</scope>
    <source>
        <strain evidence="3">wikel</strain>
    </source>
</reference>
<reference evidence="2 4" key="1">
    <citation type="submission" date="2008-03" db="EMBL/GenBank/DDBJ databases">
        <title>Annotation of Ixodes scapularis.</title>
        <authorList>
            <consortium name="Ixodes scapularis Genome Project Consortium"/>
            <person name="Caler E."/>
            <person name="Hannick L.I."/>
            <person name="Bidwell S."/>
            <person name="Joardar V."/>
            <person name="Thiagarajan M."/>
            <person name="Amedeo P."/>
            <person name="Galinsky K.J."/>
            <person name="Schobel S."/>
            <person name="Inman J."/>
            <person name="Hostetler J."/>
            <person name="Miller J."/>
            <person name="Hammond M."/>
            <person name="Megy K."/>
            <person name="Lawson D."/>
            <person name="Kodira C."/>
            <person name="Sutton G."/>
            <person name="Meyer J."/>
            <person name="Hill C.A."/>
            <person name="Birren B."/>
            <person name="Nene V."/>
            <person name="Collins F."/>
            <person name="Alarcon-Chaidez F."/>
            <person name="Wikel S."/>
            <person name="Strausberg R."/>
        </authorList>
    </citation>
    <scope>NUCLEOTIDE SEQUENCE [LARGE SCALE GENOMIC DNA]</scope>
    <source>
        <strain evidence="4">Wikel</strain>
        <strain evidence="2">Wikel colony</strain>
    </source>
</reference>
<sequence length="180" mass="19424">EQPRRGEGERALAPRFLARTRHHRTTERRASTDARRSSGATQLSGDPRALPGESTGEPAPTTAQAGAGRVQNLLQRAPGRGRGERPHYETSVEGKQIEKLRGPRRSACERGASPEGFVHSARGRSAFGARRWLGGACAAMKGKEIQGGLFAARRGAASLKRLFRAYLESANNTRASRRGA</sequence>
<dbReference type="AlphaFoldDB" id="B7QF06"/>
<accession>B7QF06</accession>
<gene>
    <name evidence="2" type="ORF">IscW_ISCW012851</name>
</gene>
<protein>
    <submittedName>
        <fullName evidence="2 3">Uncharacterized protein</fullName>
    </submittedName>
</protein>
<feature type="non-terminal residue" evidence="2">
    <location>
        <position position="1"/>
    </location>
</feature>
<feature type="compositionally biased region" description="Basic and acidic residues" evidence="1">
    <location>
        <begin position="81"/>
        <end position="101"/>
    </location>
</feature>
<feature type="non-terminal residue" evidence="2">
    <location>
        <position position="180"/>
    </location>
</feature>
<dbReference type="EMBL" id="DS923472">
    <property type="protein sequence ID" value="EEC17428.1"/>
    <property type="molecule type" value="Genomic_DNA"/>
</dbReference>